<protein>
    <recommendedName>
        <fullName evidence="2">non-specific serine/threonine protein kinase</fullName>
        <ecNumber evidence="2">2.7.11.1</ecNumber>
    </recommendedName>
</protein>
<keyword evidence="7 14" id="KW-0547">Nucleotide-binding</keyword>
<keyword evidence="5" id="KW-0808">Transferase</keyword>
<dbReference type="GO" id="GO:0005886">
    <property type="term" value="C:plasma membrane"/>
    <property type="evidence" value="ECO:0007669"/>
    <property type="project" value="UniProtKB-SubCell"/>
</dbReference>
<dbReference type="InterPro" id="IPR044576">
    <property type="entry name" value="At4g25390-like"/>
</dbReference>
<feature type="region of interest" description="Disordered" evidence="15">
    <location>
        <begin position="359"/>
        <end position="379"/>
    </location>
</feature>
<dbReference type="FunFam" id="1.10.510.10:FF:000780">
    <property type="entry name" value="Receptor-like serine/threonine-protein kinase At4g25390"/>
    <property type="match status" value="1"/>
</dbReference>
<comment type="subcellular location">
    <subcellularLocation>
        <location evidence="1">Cell membrane</location>
        <topology evidence="1">Single-pass membrane protein</topology>
    </subcellularLocation>
</comment>
<feature type="region of interest" description="Disordered" evidence="15">
    <location>
        <begin position="745"/>
        <end position="766"/>
    </location>
</feature>
<keyword evidence="19" id="KW-1185">Reference proteome</keyword>
<accession>A0AAW1I5T8</accession>
<keyword evidence="8" id="KW-0418">Kinase</keyword>
<evidence type="ECO:0000256" key="8">
    <source>
        <dbReference type="ARBA" id="ARBA00022777"/>
    </source>
</evidence>
<dbReference type="Gene3D" id="3.30.200.20">
    <property type="entry name" value="Phosphorylase Kinase, domain 1"/>
    <property type="match status" value="1"/>
</dbReference>
<dbReference type="GO" id="GO:0004674">
    <property type="term" value="F:protein serine/threonine kinase activity"/>
    <property type="evidence" value="ECO:0007669"/>
    <property type="project" value="UniProtKB-KW"/>
</dbReference>
<evidence type="ECO:0000256" key="7">
    <source>
        <dbReference type="ARBA" id="ARBA00022741"/>
    </source>
</evidence>
<evidence type="ECO:0000256" key="4">
    <source>
        <dbReference type="ARBA" id="ARBA00022527"/>
    </source>
</evidence>
<keyword evidence="10 16" id="KW-1133">Transmembrane helix</keyword>
<keyword evidence="9 14" id="KW-0067">ATP-binding</keyword>
<dbReference type="Pfam" id="PF00069">
    <property type="entry name" value="Pkinase"/>
    <property type="match status" value="1"/>
</dbReference>
<proteinExistence type="predicted"/>
<feature type="compositionally biased region" description="Basic residues" evidence="15">
    <location>
        <begin position="58"/>
        <end position="71"/>
    </location>
</feature>
<dbReference type="FunFam" id="3.30.200.20:FF:000542">
    <property type="entry name" value="Receptor-like serine/threonine-protein kinase At4g25390"/>
    <property type="match status" value="1"/>
</dbReference>
<organism evidence="18 19">
    <name type="scientific">Saponaria officinalis</name>
    <name type="common">Common soapwort</name>
    <name type="synonym">Lychnis saponaria</name>
    <dbReference type="NCBI Taxonomy" id="3572"/>
    <lineage>
        <taxon>Eukaryota</taxon>
        <taxon>Viridiplantae</taxon>
        <taxon>Streptophyta</taxon>
        <taxon>Embryophyta</taxon>
        <taxon>Tracheophyta</taxon>
        <taxon>Spermatophyta</taxon>
        <taxon>Magnoliopsida</taxon>
        <taxon>eudicotyledons</taxon>
        <taxon>Gunneridae</taxon>
        <taxon>Pentapetalae</taxon>
        <taxon>Caryophyllales</taxon>
        <taxon>Caryophyllaceae</taxon>
        <taxon>Caryophylleae</taxon>
        <taxon>Saponaria</taxon>
    </lineage>
</organism>
<reference evidence="18" key="1">
    <citation type="submission" date="2024-03" db="EMBL/GenBank/DDBJ databases">
        <title>WGS assembly of Saponaria officinalis var. Norfolk2.</title>
        <authorList>
            <person name="Jenkins J."/>
            <person name="Shu S."/>
            <person name="Grimwood J."/>
            <person name="Barry K."/>
            <person name="Goodstein D."/>
            <person name="Schmutz J."/>
            <person name="Leebens-Mack J."/>
            <person name="Osbourn A."/>
        </authorList>
    </citation>
    <scope>NUCLEOTIDE SEQUENCE [LARGE SCALE GENOMIC DNA]</scope>
    <source>
        <strain evidence="18">JIC</strain>
    </source>
</reference>
<evidence type="ECO:0000256" key="6">
    <source>
        <dbReference type="ARBA" id="ARBA00022692"/>
    </source>
</evidence>
<dbReference type="PROSITE" id="PS50011">
    <property type="entry name" value="PROTEIN_KINASE_DOM"/>
    <property type="match status" value="1"/>
</dbReference>
<dbReference type="PROSITE" id="PS00108">
    <property type="entry name" value="PROTEIN_KINASE_ST"/>
    <property type="match status" value="1"/>
</dbReference>
<evidence type="ECO:0000259" key="17">
    <source>
        <dbReference type="PROSITE" id="PS50011"/>
    </source>
</evidence>
<evidence type="ECO:0000256" key="12">
    <source>
        <dbReference type="ARBA" id="ARBA00047899"/>
    </source>
</evidence>
<comment type="catalytic activity">
    <reaction evidence="12">
        <text>L-threonyl-[protein] + ATP = O-phospho-L-threonyl-[protein] + ADP + H(+)</text>
        <dbReference type="Rhea" id="RHEA:46608"/>
        <dbReference type="Rhea" id="RHEA-COMP:11060"/>
        <dbReference type="Rhea" id="RHEA-COMP:11605"/>
        <dbReference type="ChEBI" id="CHEBI:15378"/>
        <dbReference type="ChEBI" id="CHEBI:30013"/>
        <dbReference type="ChEBI" id="CHEBI:30616"/>
        <dbReference type="ChEBI" id="CHEBI:61977"/>
        <dbReference type="ChEBI" id="CHEBI:456216"/>
        <dbReference type="EC" id="2.7.11.1"/>
    </reaction>
</comment>
<feature type="transmembrane region" description="Helical" evidence="16">
    <location>
        <begin position="89"/>
        <end position="114"/>
    </location>
</feature>
<dbReference type="InterPro" id="IPR000719">
    <property type="entry name" value="Prot_kinase_dom"/>
</dbReference>
<evidence type="ECO:0000313" key="19">
    <source>
        <dbReference type="Proteomes" id="UP001443914"/>
    </source>
</evidence>
<evidence type="ECO:0000256" key="10">
    <source>
        <dbReference type="ARBA" id="ARBA00022989"/>
    </source>
</evidence>
<dbReference type="AlphaFoldDB" id="A0AAW1I5T8"/>
<dbReference type="PANTHER" id="PTHR46821:SF4">
    <property type="entry name" value="OS08G0275200 PROTEIN"/>
    <property type="match status" value="1"/>
</dbReference>
<feature type="domain" description="Protein kinase" evidence="17">
    <location>
        <begin position="150"/>
        <end position="744"/>
    </location>
</feature>
<evidence type="ECO:0000256" key="5">
    <source>
        <dbReference type="ARBA" id="ARBA00022679"/>
    </source>
</evidence>
<dbReference type="InterPro" id="IPR017441">
    <property type="entry name" value="Protein_kinase_ATP_BS"/>
</dbReference>
<comment type="caution">
    <text evidence="18">The sequence shown here is derived from an EMBL/GenBank/DDBJ whole genome shotgun (WGS) entry which is preliminary data.</text>
</comment>
<gene>
    <name evidence="18" type="ORF">RND81_10G197900</name>
</gene>
<dbReference type="SUPFAM" id="SSF56112">
    <property type="entry name" value="Protein kinase-like (PK-like)"/>
    <property type="match status" value="1"/>
</dbReference>
<evidence type="ECO:0000256" key="14">
    <source>
        <dbReference type="PROSITE-ProRule" id="PRU10141"/>
    </source>
</evidence>
<sequence>MISFIKKMNNKIINEYPTVKHTFKIPWILSPMTMYRAPPSIIPITTLPSFIPQLIFPKKKKKKKKKPKKMPSRPISATQKPDPNTRSRVILLSLTITATVIFVLTLIYIFYYLWDSLFRRSRTNPFDSISPTLKLQRLSYKELKSATNNFNVENSIGKGGSGAVFRGILKDGKSVAVKKLDAGSSLQAEKEFQSELTILGSIKSSYIVSLLGYCIEKNKRVLVYEYMPNHSLQERLFSTSGLYCMNWERRFEVVQDVAKALEFLHNECDPPVIHGDVKPSNVLLDWEFKGKLSDFGLSRVKVEDEVGVVDMFSQDLGRSQELSGNLNGDGLNHIEGQFSGGGGEVDFALALQASSSSKNSRGLQKMGSLNHDTRGVQASPKGKEVLVEEHVVGLIDQEVVSSVEHSKELELNGLDDVGCVKQWGKDWWWKQDDSGELSSKEYVNEWIGTQVDHASTTRDWENLENLSSPMATSNLDQLDGSPHLDKSKKEKEAPVLEFQLGCLGEKGVDKKGKEKTVRKSKPRKMQDWWKEEQIDEMNNKKGSKRKTLRSKMKKPIKLPNLGLSRRFYILKRRFKDHNNHMDDSLNHHDFGFKRDWRRKNARSMGSEMSGDLYSRELSSTTSMRGTLCYVAPEYGGCGCLMEKGDIYSLGVLMLVIVSGRRPLHVLNSPMKLEKANLVSWCRHLALSGNVLELVDERLKEEYDKEQVTLCIHLALACLQRVPELRPDIGDIVRILRGEMELPPLPFEFSPSPPPKFYSKSRRKDGE</sequence>
<dbReference type="InterPro" id="IPR011009">
    <property type="entry name" value="Kinase-like_dom_sf"/>
</dbReference>
<dbReference type="EMBL" id="JBDFQZ010000010">
    <property type="protein sequence ID" value="KAK9684268.1"/>
    <property type="molecule type" value="Genomic_DNA"/>
</dbReference>
<feature type="region of interest" description="Disordered" evidence="15">
    <location>
        <begin position="58"/>
        <end position="83"/>
    </location>
</feature>
<dbReference type="EC" id="2.7.11.1" evidence="2"/>
<evidence type="ECO:0000256" key="9">
    <source>
        <dbReference type="ARBA" id="ARBA00022840"/>
    </source>
</evidence>
<evidence type="ECO:0000256" key="13">
    <source>
        <dbReference type="ARBA" id="ARBA00048679"/>
    </source>
</evidence>
<dbReference type="FunFam" id="1.10.510.10:FF:001023">
    <property type="entry name" value="Os07g0541700 protein"/>
    <property type="match status" value="1"/>
</dbReference>
<keyword evidence="4" id="KW-0723">Serine/threonine-protein kinase</keyword>
<evidence type="ECO:0000256" key="1">
    <source>
        <dbReference type="ARBA" id="ARBA00004162"/>
    </source>
</evidence>
<keyword evidence="11 16" id="KW-0472">Membrane</keyword>
<keyword evidence="3" id="KW-1003">Cell membrane</keyword>
<dbReference type="PANTHER" id="PTHR46821">
    <property type="entry name" value="OS07G0586332 PROTEIN"/>
    <property type="match status" value="1"/>
</dbReference>
<dbReference type="Proteomes" id="UP001443914">
    <property type="component" value="Unassembled WGS sequence"/>
</dbReference>
<evidence type="ECO:0000256" key="15">
    <source>
        <dbReference type="SAM" id="MobiDB-lite"/>
    </source>
</evidence>
<comment type="catalytic activity">
    <reaction evidence="13">
        <text>L-seryl-[protein] + ATP = O-phospho-L-seryl-[protein] + ADP + H(+)</text>
        <dbReference type="Rhea" id="RHEA:17989"/>
        <dbReference type="Rhea" id="RHEA-COMP:9863"/>
        <dbReference type="Rhea" id="RHEA-COMP:11604"/>
        <dbReference type="ChEBI" id="CHEBI:15378"/>
        <dbReference type="ChEBI" id="CHEBI:29999"/>
        <dbReference type="ChEBI" id="CHEBI:30616"/>
        <dbReference type="ChEBI" id="CHEBI:83421"/>
        <dbReference type="ChEBI" id="CHEBI:456216"/>
        <dbReference type="EC" id="2.7.11.1"/>
    </reaction>
</comment>
<feature type="compositionally biased region" description="Pro residues" evidence="15">
    <location>
        <begin position="745"/>
        <end position="755"/>
    </location>
</feature>
<evidence type="ECO:0000256" key="16">
    <source>
        <dbReference type="SAM" id="Phobius"/>
    </source>
</evidence>
<dbReference type="InterPro" id="IPR008271">
    <property type="entry name" value="Ser/Thr_kinase_AS"/>
</dbReference>
<dbReference type="PROSITE" id="PS00107">
    <property type="entry name" value="PROTEIN_KINASE_ATP"/>
    <property type="match status" value="1"/>
</dbReference>
<dbReference type="GO" id="GO:0005524">
    <property type="term" value="F:ATP binding"/>
    <property type="evidence" value="ECO:0007669"/>
    <property type="project" value="UniProtKB-UniRule"/>
</dbReference>
<dbReference type="SMART" id="SM00220">
    <property type="entry name" value="S_TKc"/>
    <property type="match status" value="1"/>
</dbReference>
<evidence type="ECO:0000256" key="11">
    <source>
        <dbReference type="ARBA" id="ARBA00023136"/>
    </source>
</evidence>
<evidence type="ECO:0000256" key="2">
    <source>
        <dbReference type="ARBA" id="ARBA00012513"/>
    </source>
</evidence>
<keyword evidence="6 16" id="KW-0812">Transmembrane</keyword>
<evidence type="ECO:0000256" key="3">
    <source>
        <dbReference type="ARBA" id="ARBA00022475"/>
    </source>
</evidence>
<dbReference type="Gene3D" id="1.10.510.10">
    <property type="entry name" value="Transferase(Phosphotransferase) domain 1"/>
    <property type="match status" value="2"/>
</dbReference>
<evidence type="ECO:0000313" key="18">
    <source>
        <dbReference type="EMBL" id="KAK9684268.1"/>
    </source>
</evidence>
<name>A0AAW1I5T8_SAPOF</name>
<feature type="binding site" evidence="14">
    <location>
        <position position="179"/>
    </location>
    <ligand>
        <name>ATP</name>
        <dbReference type="ChEBI" id="CHEBI:30616"/>
    </ligand>
</feature>